<evidence type="ECO:0000313" key="3">
    <source>
        <dbReference type="Proteomes" id="UP001244443"/>
    </source>
</evidence>
<organism evidence="2 3">
    <name type="scientific">Marivirga arenosa</name>
    <dbReference type="NCBI Taxonomy" id="3059076"/>
    <lineage>
        <taxon>Bacteria</taxon>
        <taxon>Pseudomonadati</taxon>
        <taxon>Bacteroidota</taxon>
        <taxon>Cytophagia</taxon>
        <taxon>Cytophagales</taxon>
        <taxon>Marivirgaceae</taxon>
        <taxon>Marivirga</taxon>
    </lineage>
</organism>
<dbReference type="Proteomes" id="UP001244443">
    <property type="component" value="Chromosome"/>
</dbReference>
<keyword evidence="1" id="KW-0732">Signal</keyword>
<proteinExistence type="predicted"/>
<dbReference type="RefSeq" id="WP_308357875.1">
    <property type="nucleotide sequence ID" value="NZ_CP129970.2"/>
</dbReference>
<keyword evidence="3" id="KW-1185">Reference proteome</keyword>
<dbReference type="AlphaFoldDB" id="A0AA49GGC3"/>
<gene>
    <name evidence="2" type="ORF">QYS48_07875</name>
</gene>
<evidence type="ECO:0000256" key="1">
    <source>
        <dbReference type="SAM" id="SignalP"/>
    </source>
</evidence>
<evidence type="ECO:0000313" key="2">
    <source>
        <dbReference type="EMBL" id="WKK86799.2"/>
    </source>
</evidence>
<protein>
    <recommendedName>
        <fullName evidence="4">Outer membrane protein beta-barrel domain-containing protein</fullName>
    </recommendedName>
</protein>
<name>A0AA49GGC3_9BACT</name>
<feature type="signal peptide" evidence="1">
    <location>
        <begin position="1"/>
        <end position="20"/>
    </location>
</feature>
<accession>A0AA49GGC3</accession>
<evidence type="ECO:0008006" key="4">
    <source>
        <dbReference type="Google" id="ProtNLM"/>
    </source>
</evidence>
<sequence length="393" mass="44138">MLKKITLLALFFANLLMVNAQEKVLLVGFSDNNFLSEWKPIEKLAKKNSTTVEKVDDLYRSSLINAMASVSQEFEYVKGSDSDIDLLSSNKYSTLNTKKSKEYYGIESLSNKKEIEDLFEKYNVAYIAHITRYRMFMSMGLNLHTKIVHQIDYQVIDKNLKTVSADKMKLTAFLQGTFRPTGLVQTFTNAGKKLSKRLFIDLANKQGSYFQLNSNVLYASQSKFLTFDKTEYEYNPKQGIGFTGGWGAPYGFGVEYSYLITPNLDLNAGLGFSFSGLRTGIGTRYFFKDQGSSPFVGTNFIYSSGLSGLEVSTSDGTGKYKVEPDQAFFLRGGYKIEHYNKLFFVNIGYGIPVDPQNSIWQSGEESSSQQDLANLMRLGGIEISGSIVFRIGK</sequence>
<dbReference type="EMBL" id="CP129970">
    <property type="protein sequence ID" value="WKK86799.2"/>
    <property type="molecule type" value="Genomic_DNA"/>
</dbReference>
<feature type="chain" id="PRO_5041452095" description="Outer membrane protein beta-barrel domain-containing protein" evidence="1">
    <location>
        <begin position="21"/>
        <end position="393"/>
    </location>
</feature>
<reference evidence="2" key="1">
    <citation type="submission" date="2023-08" db="EMBL/GenBank/DDBJ databases">
        <title>Comparative genomics and taxonomic characterization of three novel marine species of genus Marivirga.</title>
        <authorList>
            <person name="Muhammad N."/>
            <person name="Kim S.-G."/>
        </authorList>
    </citation>
    <scope>NUCLEOTIDE SEQUENCE [LARGE SCALE GENOMIC DNA]</scope>
    <source>
        <strain evidence="2">ABR2-2</strain>
    </source>
</reference>